<dbReference type="HOGENOM" id="CLU_004790_4_2_1"/>
<evidence type="ECO:0000256" key="5">
    <source>
        <dbReference type="ARBA" id="ARBA00023136"/>
    </source>
</evidence>
<evidence type="ECO:0000256" key="7">
    <source>
        <dbReference type="SAM" id="Phobius"/>
    </source>
</evidence>
<dbReference type="EMBL" id="GG698944">
    <property type="protein sequence ID" value="EEU35153.1"/>
    <property type="molecule type" value="Genomic_DNA"/>
</dbReference>
<dbReference type="eggNOG" id="KOG1237">
    <property type="taxonomic scope" value="Eukaryota"/>
</dbReference>
<evidence type="ECO:0000256" key="2">
    <source>
        <dbReference type="ARBA" id="ARBA00005982"/>
    </source>
</evidence>
<keyword evidence="5 7" id="KW-0472">Membrane</keyword>
<feature type="region of interest" description="Disordered" evidence="6">
    <location>
        <begin position="1"/>
        <end position="63"/>
    </location>
</feature>
<feature type="transmembrane region" description="Helical" evidence="7">
    <location>
        <begin position="423"/>
        <end position="444"/>
    </location>
</feature>
<keyword evidence="3 7" id="KW-0812">Transmembrane</keyword>
<feature type="transmembrane region" description="Helical" evidence="7">
    <location>
        <begin position="152"/>
        <end position="171"/>
    </location>
</feature>
<protein>
    <submittedName>
        <fullName evidence="8">Uncharacterized protein</fullName>
    </submittedName>
</protein>
<dbReference type="OrthoDB" id="8904098at2759"/>
<dbReference type="Pfam" id="PF00854">
    <property type="entry name" value="PTR2"/>
    <property type="match status" value="1"/>
</dbReference>
<feature type="transmembrane region" description="Helical" evidence="7">
    <location>
        <begin position="240"/>
        <end position="258"/>
    </location>
</feature>
<dbReference type="OMA" id="ACQICLA"/>
<dbReference type="InterPro" id="IPR036259">
    <property type="entry name" value="MFS_trans_sf"/>
</dbReference>
<feature type="compositionally biased region" description="Acidic residues" evidence="6">
    <location>
        <begin position="51"/>
        <end position="61"/>
    </location>
</feature>
<accession>C7ZLF7</accession>
<dbReference type="GO" id="GO:0016020">
    <property type="term" value="C:membrane"/>
    <property type="evidence" value="ECO:0007669"/>
    <property type="project" value="UniProtKB-SubCell"/>
</dbReference>
<sequence length="560" mass="60157">MNPSSEKESPGQLTSEPSEKTPSQNTNGVINASTTEAQAPPDSSAVSSPETDQEEPSEDDLANLRHVSGKIPVEAWIVAWFSGAERFAYYALQAPLQNYIQNPASGFGRPGALGMGQSVATALNSFLRLVSFTTPVFAGVLADGHWGPYKTLVVSCVLYFTGILLLLLTSIPPALDAGAGLGGLIGAFILIGLGVGGVKSSVAPFTADQVRITGKQIQTLDSGERVIVDHEVTVRRVYSIFYWCANVGALSGLASVTMEKYLGFWTSFLMSLVALASGTVVLILGRNRFYRRKPEASFRAKLLSALGCAIRGGFNLDSAMPAVQLEKHGRTVPWDDQYVEDLRQALQACRVWAIYPIVWLCYEQNQTNLVSQSGQMVTHGIPNDAVSSLNPIFVLMAVPLFEHCVYPYMHKLKLNPRPTVRMTLGFVMIAFSMAIAAGVQQAVYNAGPCYNMPLECAASNDGHIPNQVSFTLQIPVHAVSAVGEVLWSVSGSEYAYNKAASHMKSTLQAVTMLTLALNSVLGLAVSPAAHNPNLVILFSAFAGAMTVASGVFGWFFWTSD</sequence>
<keyword evidence="9" id="KW-1185">Reference proteome</keyword>
<comment type="similarity">
    <text evidence="2">Belongs to the major facilitator superfamily. Proton-dependent oligopeptide transporter (POT/PTR) (TC 2.A.17) family.</text>
</comment>
<feature type="transmembrane region" description="Helical" evidence="7">
    <location>
        <begin position="177"/>
        <end position="198"/>
    </location>
</feature>
<reference evidence="8 9" key="1">
    <citation type="journal article" date="2009" name="PLoS Genet.">
        <title>The genome of Nectria haematococca: contribution of supernumerary chromosomes to gene expansion.</title>
        <authorList>
            <person name="Coleman J.J."/>
            <person name="Rounsley S.D."/>
            <person name="Rodriguez-Carres M."/>
            <person name="Kuo A."/>
            <person name="Wasmann C.C."/>
            <person name="Grimwood J."/>
            <person name="Schmutz J."/>
            <person name="Taga M."/>
            <person name="White G.J."/>
            <person name="Zhou S."/>
            <person name="Schwartz D.C."/>
            <person name="Freitag M."/>
            <person name="Ma L.J."/>
            <person name="Danchin E.G."/>
            <person name="Henrissat B."/>
            <person name="Coutinho P.M."/>
            <person name="Nelson D.R."/>
            <person name="Straney D."/>
            <person name="Napoli C.A."/>
            <person name="Barker B.M."/>
            <person name="Gribskov M."/>
            <person name="Rep M."/>
            <person name="Kroken S."/>
            <person name="Molnar I."/>
            <person name="Rensing C."/>
            <person name="Kennell J.C."/>
            <person name="Zamora J."/>
            <person name="Farman M.L."/>
            <person name="Selker E.U."/>
            <person name="Salamov A."/>
            <person name="Shapiro H."/>
            <person name="Pangilinan J."/>
            <person name="Lindquist E."/>
            <person name="Lamers C."/>
            <person name="Grigoriev I.V."/>
            <person name="Geiser D.M."/>
            <person name="Covert S.F."/>
            <person name="Temporini E."/>
            <person name="Vanetten H.D."/>
        </authorList>
    </citation>
    <scope>NUCLEOTIDE SEQUENCE [LARGE SCALE GENOMIC DNA]</scope>
    <source>
        <strain evidence="9">ATCC MYA-4622 / CBS 123669 / FGSC 9596 / NRRL 45880 / 77-13-4</strain>
    </source>
</reference>
<evidence type="ECO:0000256" key="3">
    <source>
        <dbReference type="ARBA" id="ARBA00022692"/>
    </source>
</evidence>
<feature type="transmembrane region" description="Helical" evidence="7">
    <location>
        <begin position="264"/>
        <end position="284"/>
    </location>
</feature>
<dbReference type="VEuPathDB" id="FungiDB:NECHADRAFT_72896"/>
<dbReference type="KEGG" id="nhe:NECHADRAFT_72896"/>
<dbReference type="SUPFAM" id="SSF103473">
    <property type="entry name" value="MFS general substrate transporter"/>
    <property type="match status" value="1"/>
</dbReference>
<dbReference type="AlphaFoldDB" id="C7ZLF7"/>
<evidence type="ECO:0000313" key="8">
    <source>
        <dbReference type="EMBL" id="EEU35153.1"/>
    </source>
</evidence>
<dbReference type="GeneID" id="9675232"/>
<evidence type="ECO:0000256" key="6">
    <source>
        <dbReference type="SAM" id="MobiDB-lite"/>
    </source>
</evidence>
<dbReference type="Gene3D" id="1.20.1250.20">
    <property type="entry name" value="MFS general substrate transporter like domains"/>
    <property type="match status" value="1"/>
</dbReference>
<dbReference type="PANTHER" id="PTHR11654">
    <property type="entry name" value="OLIGOPEPTIDE TRANSPORTER-RELATED"/>
    <property type="match status" value="1"/>
</dbReference>
<feature type="transmembrane region" description="Helical" evidence="7">
    <location>
        <begin position="534"/>
        <end position="557"/>
    </location>
</feature>
<dbReference type="GO" id="GO:0022857">
    <property type="term" value="F:transmembrane transporter activity"/>
    <property type="evidence" value="ECO:0007669"/>
    <property type="project" value="InterPro"/>
</dbReference>
<comment type="subcellular location">
    <subcellularLocation>
        <location evidence="1">Membrane</location>
        <topology evidence="1">Multi-pass membrane protein</topology>
    </subcellularLocation>
</comment>
<feature type="compositionally biased region" description="Polar residues" evidence="6">
    <location>
        <begin position="11"/>
        <end position="37"/>
    </location>
</feature>
<dbReference type="Proteomes" id="UP000005206">
    <property type="component" value="Chromosome 12"/>
</dbReference>
<keyword evidence="4 7" id="KW-1133">Transmembrane helix</keyword>
<organism evidence="8 9">
    <name type="scientific">Fusarium vanettenii (strain ATCC MYA-4622 / CBS 123669 / FGSC 9596 / NRRL 45880 / 77-13-4)</name>
    <name type="common">Fusarium solani subsp. pisi</name>
    <dbReference type="NCBI Taxonomy" id="660122"/>
    <lineage>
        <taxon>Eukaryota</taxon>
        <taxon>Fungi</taxon>
        <taxon>Dikarya</taxon>
        <taxon>Ascomycota</taxon>
        <taxon>Pezizomycotina</taxon>
        <taxon>Sordariomycetes</taxon>
        <taxon>Hypocreomycetidae</taxon>
        <taxon>Hypocreales</taxon>
        <taxon>Nectriaceae</taxon>
        <taxon>Fusarium</taxon>
        <taxon>Fusarium solani species complex</taxon>
        <taxon>Fusarium vanettenii</taxon>
    </lineage>
</organism>
<dbReference type="InParanoid" id="C7ZLF7"/>
<gene>
    <name evidence="8" type="ORF">NECHADRAFT_72896</name>
</gene>
<evidence type="ECO:0000256" key="4">
    <source>
        <dbReference type="ARBA" id="ARBA00022989"/>
    </source>
</evidence>
<feature type="transmembrane region" description="Helical" evidence="7">
    <location>
        <begin position="506"/>
        <end position="525"/>
    </location>
</feature>
<proteinExistence type="inferred from homology"/>
<dbReference type="InterPro" id="IPR000109">
    <property type="entry name" value="POT_fam"/>
</dbReference>
<evidence type="ECO:0000313" key="9">
    <source>
        <dbReference type="Proteomes" id="UP000005206"/>
    </source>
</evidence>
<dbReference type="RefSeq" id="XP_003040866.1">
    <property type="nucleotide sequence ID" value="XM_003040820.1"/>
</dbReference>
<evidence type="ECO:0000256" key="1">
    <source>
        <dbReference type="ARBA" id="ARBA00004141"/>
    </source>
</evidence>
<name>C7ZLF7_FUSV7</name>